<dbReference type="Proteomes" id="UP001231109">
    <property type="component" value="Unassembled WGS sequence"/>
</dbReference>
<dbReference type="InterPro" id="IPR021994">
    <property type="entry name" value="DUF3592"/>
</dbReference>
<feature type="transmembrane region" description="Helical" evidence="1">
    <location>
        <begin position="143"/>
        <end position="161"/>
    </location>
</feature>
<keyword evidence="1" id="KW-0472">Membrane</keyword>
<sequence length="165" mass="18754">MDVLTYLQQMVDLASEGELQGIWFWASCYMLVVCLYSTYFQVQTRFWASTVGKIQNLGLKKLSHSNDLSEQQFRGNALYSYNVNGQTYEGTRISPWVFVTNHNAKGILLKQQAGIDMPTKDTVVVYYNPSKPKKIFLLKANKFGIVVTVFTAVAPFLSYVGRFHA</sequence>
<evidence type="ECO:0000313" key="4">
    <source>
        <dbReference type="Proteomes" id="UP001231109"/>
    </source>
</evidence>
<evidence type="ECO:0000256" key="1">
    <source>
        <dbReference type="SAM" id="Phobius"/>
    </source>
</evidence>
<evidence type="ECO:0000259" key="2">
    <source>
        <dbReference type="Pfam" id="PF12158"/>
    </source>
</evidence>
<name>A0ABT9I5Z2_9GAMM</name>
<keyword evidence="1" id="KW-0812">Transmembrane</keyword>
<gene>
    <name evidence="3" type="ORF">ORJ04_22825</name>
</gene>
<proteinExistence type="predicted"/>
<organism evidence="3 4">
    <name type="scientific">Rheinheimera baltica</name>
    <dbReference type="NCBI Taxonomy" id="67576"/>
    <lineage>
        <taxon>Bacteria</taxon>
        <taxon>Pseudomonadati</taxon>
        <taxon>Pseudomonadota</taxon>
        <taxon>Gammaproteobacteria</taxon>
        <taxon>Chromatiales</taxon>
        <taxon>Chromatiaceae</taxon>
        <taxon>Rheinheimera</taxon>
    </lineage>
</organism>
<feature type="domain" description="DUF3592" evidence="2">
    <location>
        <begin position="72"/>
        <end position="137"/>
    </location>
</feature>
<accession>A0ABT9I5Z2</accession>
<dbReference type="Pfam" id="PF12158">
    <property type="entry name" value="DUF3592"/>
    <property type="match status" value="1"/>
</dbReference>
<reference evidence="3 4" key="1">
    <citation type="submission" date="2022-11" db="EMBL/GenBank/DDBJ databases">
        <title>Viruses from the air-sea interface of a natural surface slick.</title>
        <authorList>
            <person name="Rahlff J."/>
            <person name="Holmfeldt K."/>
        </authorList>
    </citation>
    <scope>NUCLEOTIDE SEQUENCE [LARGE SCALE GENOMIC DNA]</scope>
    <source>
        <strain evidence="3 4">SMS4</strain>
    </source>
</reference>
<dbReference type="RefSeq" id="WP_305977876.1">
    <property type="nucleotide sequence ID" value="NZ_JAPJDZ010000301.1"/>
</dbReference>
<comment type="caution">
    <text evidence="3">The sequence shown here is derived from an EMBL/GenBank/DDBJ whole genome shotgun (WGS) entry which is preliminary data.</text>
</comment>
<evidence type="ECO:0000313" key="3">
    <source>
        <dbReference type="EMBL" id="MDP5138784.1"/>
    </source>
</evidence>
<keyword evidence="1" id="KW-1133">Transmembrane helix</keyword>
<keyword evidence="4" id="KW-1185">Reference proteome</keyword>
<feature type="transmembrane region" description="Helical" evidence="1">
    <location>
        <begin position="22"/>
        <end position="40"/>
    </location>
</feature>
<protein>
    <submittedName>
        <fullName evidence="3">DUF3592 domain-containing protein</fullName>
    </submittedName>
</protein>
<dbReference type="EMBL" id="JAPJDZ010000301">
    <property type="protein sequence ID" value="MDP5138784.1"/>
    <property type="molecule type" value="Genomic_DNA"/>
</dbReference>